<dbReference type="EMBL" id="JBHRYB010000005">
    <property type="protein sequence ID" value="MFC3679475.1"/>
    <property type="molecule type" value="Genomic_DNA"/>
</dbReference>
<evidence type="ECO:0000256" key="5">
    <source>
        <dbReference type="PROSITE-ProRule" id="PRU01240"/>
    </source>
</evidence>
<proteinExistence type="inferred from homology"/>
<dbReference type="PANTHER" id="PTHR43806:SF11">
    <property type="entry name" value="CEREVISIN-RELATED"/>
    <property type="match status" value="1"/>
</dbReference>
<dbReference type="SUPFAM" id="SSF52743">
    <property type="entry name" value="Subtilisin-like"/>
    <property type="match status" value="1"/>
</dbReference>
<sequence>MIKTFPAISILLILLTVQARAESFLNFGKTIKLSVDKTTLSSAQHLYRTTNAVTLATANRILVRLEKNKTALLLNHLDNVKSSEILADFPEFSIHLLYLHKNNALNFARELMKHPDVVYAQPDFLQVTQGKFRFSDHPSAAPHSSSSSADVWQNWKQAIHFSDTTTQGSGVKVAVIDDAFDLSHPAFKNIQLTFRMNSDSRTENVSPKADHEKHGTMVAGLLWANWPEKKLHGLIPDAEMIAIANQYNWTSAVVLSLYLAYIAGADVINCSWGMPMLMQPIADTVKAIRRHGRNGKGSAIVFAAGNQRKPVDSADTLQSMAEVTSVAAIDPQYRVISNYGKTVDIAAPGLLATTDPRNHNKVSYIGGSSSAAPVISATIAMIYSLSPQLTISQVEQLLQKISHPSPLKNHDFGLVNVKLAVNCAALWNSKNSREVFPGTCFSSKGY</sequence>
<dbReference type="InterPro" id="IPR015500">
    <property type="entry name" value="Peptidase_S8_subtilisin-rel"/>
</dbReference>
<dbReference type="Gene3D" id="3.40.50.200">
    <property type="entry name" value="Peptidase S8/S53 domain"/>
    <property type="match status" value="1"/>
</dbReference>
<keyword evidence="2 5" id="KW-0645">Protease</keyword>
<evidence type="ECO:0000256" key="3">
    <source>
        <dbReference type="ARBA" id="ARBA00022801"/>
    </source>
</evidence>
<dbReference type="PRINTS" id="PR00723">
    <property type="entry name" value="SUBTILISIN"/>
</dbReference>
<comment type="caution">
    <text evidence="7">The sequence shown here is derived from an EMBL/GenBank/DDBJ whole genome shotgun (WGS) entry which is preliminary data.</text>
</comment>
<evidence type="ECO:0000256" key="1">
    <source>
        <dbReference type="ARBA" id="ARBA00011073"/>
    </source>
</evidence>
<dbReference type="PANTHER" id="PTHR43806">
    <property type="entry name" value="PEPTIDASE S8"/>
    <property type="match status" value="1"/>
</dbReference>
<keyword evidence="8" id="KW-1185">Reference proteome</keyword>
<evidence type="ECO:0000313" key="8">
    <source>
        <dbReference type="Proteomes" id="UP001595722"/>
    </source>
</evidence>
<reference evidence="8" key="1">
    <citation type="journal article" date="2019" name="Int. J. Syst. Evol. Microbiol.">
        <title>The Global Catalogue of Microorganisms (GCM) 10K type strain sequencing project: providing services to taxonomists for standard genome sequencing and annotation.</title>
        <authorList>
            <consortium name="The Broad Institute Genomics Platform"/>
            <consortium name="The Broad Institute Genome Sequencing Center for Infectious Disease"/>
            <person name="Wu L."/>
            <person name="Ma J."/>
        </authorList>
    </citation>
    <scope>NUCLEOTIDE SEQUENCE [LARGE SCALE GENOMIC DNA]</scope>
    <source>
        <strain evidence="8">KCTC 42424</strain>
    </source>
</reference>
<accession>A0ABV7VPQ5</accession>
<feature type="active site" description="Charge relay system" evidence="5">
    <location>
        <position position="214"/>
    </location>
</feature>
<dbReference type="PROSITE" id="PS51892">
    <property type="entry name" value="SUBTILASE"/>
    <property type="match status" value="1"/>
</dbReference>
<dbReference type="InterPro" id="IPR000209">
    <property type="entry name" value="Peptidase_S8/S53_dom"/>
</dbReference>
<comment type="similarity">
    <text evidence="1 5">Belongs to the peptidase S8 family.</text>
</comment>
<protein>
    <submittedName>
        <fullName evidence="7">S8 family serine peptidase</fullName>
    </submittedName>
</protein>
<dbReference type="InterPro" id="IPR036852">
    <property type="entry name" value="Peptidase_S8/S53_dom_sf"/>
</dbReference>
<feature type="domain" description="Peptidase S8/S53" evidence="6">
    <location>
        <begin position="168"/>
        <end position="400"/>
    </location>
</feature>
<keyword evidence="3 5" id="KW-0378">Hydrolase</keyword>
<dbReference type="Proteomes" id="UP001595722">
    <property type="component" value="Unassembled WGS sequence"/>
</dbReference>
<dbReference type="Pfam" id="PF00082">
    <property type="entry name" value="Peptidase_S8"/>
    <property type="match status" value="1"/>
</dbReference>
<keyword evidence="4 5" id="KW-0720">Serine protease</keyword>
<feature type="active site" description="Charge relay system" evidence="5">
    <location>
        <position position="177"/>
    </location>
</feature>
<evidence type="ECO:0000313" key="7">
    <source>
        <dbReference type="EMBL" id="MFC3679475.1"/>
    </source>
</evidence>
<feature type="active site" description="Charge relay system" evidence="5">
    <location>
        <position position="369"/>
    </location>
</feature>
<evidence type="ECO:0000259" key="6">
    <source>
        <dbReference type="Pfam" id="PF00082"/>
    </source>
</evidence>
<gene>
    <name evidence="7" type="ORF">ACFOMG_05030</name>
</gene>
<organism evidence="7 8">
    <name type="scientific">Bacterioplanoides pacificum</name>
    <dbReference type="NCBI Taxonomy" id="1171596"/>
    <lineage>
        <taxon>Bacteria</taxon>
        <taxon>Pseudomonadati</taxon>
        <taxon>Pseudomonadota</taxon>
        <taxon>Gammaproteobacteria</taxon>
        <taxon>Oceanospirillales</taxon>
        <taxon>Oceanospirillaceae</taxon>
        <taxon>Bacterioplanoides</taxon>
    </lineage>
</organism>
<evidence type="ECO:0000256" key="2">
    <source>
        <dbReference type="ARBA" id="ARBA00022670"/>
    </source>
</evidence>
<name>A0ABV7VPQ5_9GAMM</name>
<dbReference type="RefSeq" id="WP_376865176.1">
    <property type="nucleotide sequence ID" value="NZ_JBHRYB010000005.1"/>
</dbReference>
<dbReference type="InterPro" id="IPR050131">
    <property type="entry name" value="Peptidase_S8_subtilisin-like"/>
</dbReference>
<evidence type="ECO:0000256" key="4">
    <source>
        <dbReference type="ARBA" id="ARBA00022825"/>
    </source>
</evidence>